<dbReference type="AlphaFoldDB" id="A0A0F9AJJ1"/>
<gene>
    <name evidence="1" type="ORF">LCGC14_2642600</name>
</gene>
<feature type="non-terminal residue" evidence="1">
    <location>
        <position position="1"/>
    </location>
</feature>
<evidence type="ECO:0000313" key="1">
    <source>
        <dbReference type="EMBL" id="KKK98450.1"/>
    </source>
</evidence>
<reference evidence="1" key="1">
    <citation type="journal article" date="2015" name="Nature">
        <title>Complex archaea that bridge the gap between prokaryotes and eukaryotes.</title>
        <authorList>
            <person name="Spang A."/>
            <person name="Saw J.H."/>
            <person name="Jorgensen S.L."/>
            <person name="Zaremba-Niedzwiedzka K."/>
            <person name="Martijn J."/>
            <person name="Lind A.E."/>
            <person name="van Eijk R."/>
            <person name="Schleper C."/>
            <person name="Guy L."/>
            <person name="Ettema T.J."/>
        </authorList>
    </citation>
    <scope>NUCLEOTIDE SEQUENCE</scope>
</reference>
<protein>
    <submittedName>
        <fullName evidence="1">Uncharacterized protein</fullName>
    </submittedName>
</protein>
<organism evidence="1">
    <name type="scientific">marine sediment metagenome</name>
    <dbReference type="NCBI Taxonomy" id="412755"/>
    <lineage>
        <taxon>unclassified sequences</taxon>
        <taxon>metagenomes</taxon>
        <taxon>ecological metagenomes</taxon>
    </lineage>
</organism>
<accession>A0A0F9AJJ1</accession>
<comment type="caution">
    <text evidence="1">The sequence shown here is derived from an EMBL/GenBank/DDBJ whole genome shotgun (WGS) entry which is preliminary data.</text>
</comment>
<name>A0A0F9AJJ1_9ZZZZ</name>
<proteinExistence type="predicted"/>
<dbReference type="EMBL" id="LAZR01045612">
    <property type="protein sequence ID" value="KKK98450.1"/>
    <property type="molecule type" value="Genomic_DNA"/>
</dbReference>
<sequence>IKRPGRGILNNAIHINQGVMGIYFLTYTIEKSM</sequence>